<dbReference type="RefSeq" id="WP_217776937.1">
    <property type="nucleotide sequence ID" value="NZ_JAHRWL010000001.1"/>
</dbReference>
<proteinExistence type="predicted"/>
<organism evidence="2 3">
    <name type="scientific">Thalassococcus arenae</name>
    <dbReference type="NCBI Taxonomy" id="2851652"/>
    <lineage>
        <taxon>Bacteria</taxon>
        <taxon>Pseudomonadati</taxon>
        <taxon>Pseudomonadota</taxon>
        <taxon>Alphaproteobacteria</taxon>
        <taxon>Rhodobacterales</taxon>
        <taxon>Roseobacteraceae</taxon>
        <taxon>Thalassococcus</taxon>
    </lineage>
</organism>
<dbReference type="Proteomes" id="UP001166293">
    <property type="component" value="Unassembled WGS sequence"/>
</dbReference>
<evidence type="ECO:0000313" key="3">
    <source>
        <dbReference type="Proteomes" id="UP001166293"/>
    </source>
</evidence>
<name>A0ABS6N513_9RHOB</name>
<dbReference type="EMBL" id="JAHRWL010000001">
    <property type="protein sequence ID" value="MBV2359104.1"/>
    <property type="molecule type" value="Genomic_DNA"/>
</dbReference>
<keyword evidence="1" id="KW-1133">Transmembrane helix</keyword>
<evidence type="ECO:0000313" key="2">
    <source>
        <dbReference type="EMBL" id="MBV2359104.1"/>
    </source>
</evidence>
<reference evidence="2" key="1">
    <citation type="submission" date="2021-06" db="EMBL/GenBank/DDBJ databases">
        <title>Thalassococcus sp. CAU 1522 isolated from sea sand, Republic of Korea.</title>
        <authorList>
            <person name="Kim W."/>
        </authorList>
    </citation>
    <scope>NUCLEOTIDE SEQUENCE</scope>
    <source>
        <strain evidence="2">CAU 1522</strain>
    </source>
</reference>
<keyword evidence="1" id="KW-0812">Transmembrane</keyword>
<keyword evidence="1" id="KW-0472">Membrane</keyword>
<protein>
    <recommendedName>
        <fullName evidence="4">DUF1772 domain-containing protein</fullName>
    </recommendedName>
</protein>
<feature type="transmembrane region" description="Helical" evidence="1">
    <location>
        <begin position="148"/>
        <end position="167"/>
    </location>
</feature>
<gene>
    <name evidence="2" type="ORF">KUH32_04890</name>
</gene>
<evidence type="ECO:0000256" key="1">
    <source>
        <dbReference type="SAM" id="Phobius"/>
    </source>
</evidence>
<sequence length="179" mass="19025">MSKPVVFILLLGLAAIAAGLFGALHNQLSYSVGASYFFDLKFDQFGIAEDARNRLGAALVGWRASWWMGMLLGLPVFLLGLLLIRKPGHLLAAGIGAMGVVLFAALLCAMGGLLLGMLAPSLAAGIALPQGLSDPEGFLRAALMHEGAYLGGLIGLVAALWTIWRAARTERHWREARRS</sequence>
<comment type="caution">
    <text evidence="2">The sequence shown here is derived from an EMBL/GenBank/DDBJ whole genome shotgun (WGS) entry which is preliminary data.</text>
</comment>
<feature type="transmembrane region" description="Helical" evidence="1">
    <location>
        <begin position="95"/>
        <end position="128"/>
    </location>
</feature>
<keyword evidence="3" id="KW-1185">Reference proteome</keyword>
<evidence type="ECO:0008006" key="4">
    <source>
        <dbReference type="Google" id="ProtNLM"/>
    </source>
</evidence>
<feature type="transmembrane region" description="Helical" evidence="1">
    <location>
        <begin position="64"/>
        <end position="83"/>
    </location>
</feature>
<accession>A0ABS6N513</accession>